<dbReference type="Proteomes" id="UP001497623">
    <property type="component" value="Unassembled WGS sequence"/>
</dbReference>
<feature type="domain" description="Acyltransferase 3" evidence="3">
    <location>
        <begin position="298"/>
        <end position="642"/>
    </location>
</feature>
<dbReference type="Pfam" id="PF20146">
    <property type="entry name" value="NRF"/>
    <property type="match status" value="1"/>
</dbReference>
<dbReference type="PANTHER" id="PTHR11161">
    <property type="entry name" value="O-ACYLTRANSFERASE"/>
    <property type="match status" value="1"/>
</dbReference>
<keyword evidence="6" id="KW-1185">Reference proteome</keyword>
<feature type="transmembrane region" description="Helical" evidence="1">
    <location>
        <begin position="664"/>
        <end position="690"/>
    </location>
</feature>
<reference evidence="5 6" key="1">
    <citation type="submission" date="2024-05" db="EMBL/GenBank/DDBJ databases">
        <authorList>
            <person name="Wallberg A."/>
        </authorList>
    </citation>
    <scope>NUCLEOTIDE SEQUENCE [LARGE SCALE GENOMIC DNA]</scope>
</reference>
<keyword evidence="2" id="KW-0732">Signal</keyword>
<keyword evidence="1" id="KW-1133">Transmembrane helix</keyword>
<evidence type="ECO:0000256" key="1">
    <source>
        <dbReference type="SAM" id="Phobius"/>
    </source>
</evidence>
<evidence type="ECO:0008006" key="7">
    <source>
        <dbReference type="Google" id="ProtNLM"/>
    </source>
</evidence>
<dbReference type="PANTHER" id="PTHR11161:SF0">
    <property type="entry name" value="O-ACYLTRANSFERASE LIKE PROTEIN"/>
    <property type="match status" value="1"/>
</dbReference>
<comment type="caution">
    <text evidence="5">The sequence shown here is derived from an EMBL/GenBank/DDBJ whole genome shotgun (WGS) entry which is preliminary data.</text>
</comment>
<organism evidence="5 6">
    <name type="scientific">Meganyctiphanes norvegica</name>
    <name type="common">Northern krill</name>
    <name type="synonym">Thysanopoda norvegica</name>
    <dbReference type="NCBI Taxonomy" id="48144"/>
    <lineage>
        <taxon>Eukaryota</taxon>
        <taxon>Metazoa</taxon>
        <taxon>Ecdysozoa</taxon>
        <taxon>Arthropoda</taxon>
        <taxon>Crustacea</taxon>
        <taxon>Multicrustacea</taxon>
        <taxon>Malacostraca</taxon>
        <taxon>Eumalacostraca</taxon>
        <taxon>Eucarida</taxon>
        <taxon>Euphausiacea</taxon>
        <taxon>Euphausiidae</taxon>
        <taxon>Meganyctiphanes</taxon>
    </lineage>
</organism>
<evidence type="ECO:0000259" key="4">
    <source>
        <dbReference type="Pfam" id="PF20146"/>
    </source>
</evidence>
<dbReference type="InterPro" id="IPR002656">
    <property type="entry name" value="Acyl_transf_3_dom"/>
</dbReference>
<feature type="transmembrane region" description="Helical" evidence="1">
    <location>
        <begin position="345"/>
        <end position="364"/>
    </location>
</feature>
<feature type="transmembrane region" description="Helical" evidence="1">
    <location>
        <begin position="475"/>
        <end position="496"/>
    </location>
</feature>
<evidence type="ECO:0000313" key="5">
    <source>
        <dbReference type="EMBL" id="CAL4142083.1"/>
    </source>
</evidence>
<feature type="transmembrane region" description="Helical" evidence="1">
    <location>
        <begin position="588"/>
        <end position="606"/>
    </location>
</feature>
<feature type="transmembrane region" description="Helical" evidence="1">
    <location>
        <begin position="516"/>
        <end position="541"/>
    </location>
</feature>
<accession>A0AAV2RWL1</accession>
<dbReference type="EMBL" id="CAXKWB010032934">
    <property type="protein sequence ID" value="CAL4142083.1"/>
    <property type="molecule type" value="Genomic_DNA"/>
</dbReference>
<dbReference type="InterPro" id="IPR006621">
    <property type="entry name" value="Nose-resist-to-fluoxetine_N"/>
</dbReference>
<name>A0AAV2RWL1_MEGNR</name>
<evidence type="ECO:0000313" key="6">
    <source>
        <dbReference type="Proteomes" id="UP001497623"/>
    </source>
</evidence>
<dbReference type="GO" id="GO:0016747">
    <property type="term" value="F:acyltransferase activity, transferring groups other than amino-acyl groups"/>
    <property type="evidence" value="ECO:0007669"/>
    <property type="project" value="InterPro"/>
</dbReference>
<proteinExistence type="predicted"/>
<feature type="domain" description="Nose resistant-to-fluoxetine protein N-terminal" evidence="4">
    <location>
        <begin position="66"/>
        <end position="195"/>
    </location>
</feature>
<gene>
    <name evidence="5" type="ORF">MNOR_LOCUS29006</name>
</gene>
<feature type="transmembrane region" description="Helical" evidence="1">
    <location>
        <begin position="553"/>
        <end position="576"/>
    </location>
</feature>
<dbReference type="AlphaFoldDB" id="A0AAV2RWL1"/>
<dbReference type="InterPro" id="IPR052728">
    <property type="entry name" value="O2_lipid_transport_reg"/>
</dbReference>
<evidence type="ECO:0000259" key="3">
    <source>
        <dbReference type="Pfam" id="PF01757"/>
    </source>
</evidence>
<sequence>MSYIWTVLGTLVVCGTVAADVTIPGHQRQVTQTLREILGRWYYPIQLGGIRSDTQAAVCAAHSALALTTEDTWGYTMWDAHGKLPDGYGAGATEARGHAGLCRTVEAEFSGPLSAHLHRYRDNLLSFNTSYQHLVRGLQGQHNTSFKGKYCLVNIRSETMSEEKPAAGGSSMLLSLLAEQFEHSYASCVPDSCTGLLLQESLGNQRDINGTVSVICEEDAELDTFSNGDYAFCLLTVGLMTLVISAWALESWSPDDTTEHTICPSCTPGRRLLRCFSPVENGKRLMSMGCSASGQNFKSLDGLRSISMIWVILAHRYMFFLLSVSNPQDILQHRNSWQYWWVFNAYPSVDTFLFISAFLVSVFLKDRIKKFSLTGFYLTRYFRLLPAMVYVMLGCMTILKHMGSGLVWHRVYEGLFGSPCQKYAWANLFFINNLLDSNEMCMGHLWSLAAEWQLYLITPLILVPLYKWKHPVLRILPLSFATILSIVIPAVVTILWKLPTTASFPDLMSSTVYYNSYYMVPWCRAGPYCVGIFAGWGYHWLNDTKPTIKKEYLVIGSIFTSIASLMVLLGPCLLTGRSVYWAALYTSLARPLWAVSIAFVVLCTGYGKKGIISWVCEWPIWGPLCRVSYCMFLVSLPLQSWAAARPQKMHYDSITAGYLVAGDLVLSFTVGCALVLLVEAPAARILNLLLLGKLRGKSSKNKTTEKVKDTEVIGKNQTTR</sequence>
<dbReference type="Pfam" id="PF01757">
    <property type="entry name" value="Acyl_transf_3"/>
    <property type="match status" value="1"/>
</dbReference>
<feature type="transmembrane region" description="Helical" evidence="1">
    <location>
        <begin position="444"/>
        <end position="463"/>
    </location>
</feature>
<feature type="signal peptide" evidence="2">
    <location>
        <begin position="1"/>
        <end position="19"/>
    </location>
</feature>
<keyword evidence="1" id="KW-0812">Transmembrane</keyword>
<keyword evidence="1" id="KW-0472">Membrane</keyword>
<protein>
    <recommendedName>
        <fullName evidence="7">Acyltransferase 3 domain-containing protein</fullName>
    </recommendedName>
</protein>
<feature type="chain" id="PRO_5043741145" description="Acyltransferase 3 domain-containing protein" evidence="2">
    <location>
        <begin position="20"/>
        <end position="720"/>
    </location>
</feature>
<feature type="transmembrane region" description="Helical" evidence="1">
    <location>
        <begin position="384"/>
        <end position="403"/>
    </location>
</feature>
<feature type="transmembrane region" description="Helical" evidence="1">
    <location>
        <begin position="229"/>
        <end position="249"/>
    </location>
</feature>
<evidence type="ECO:0000256" key="2">
    <source>
        <dbReference type="SAM" id="SignalP"/>
    </source>
</evidence>